<name>A0A3S9B7E3_9HYPH</name>
<dbReference type="InterPro" id="IPR041657">
    <property type="entry name" value="HTH_17"/>
</dbReference>
<gene>
    <name evidence="2" type="ORF">D5400_17135</name>
</gene>
<sequence>MRELLTPEEAAFRLRVSTKHLRQITRTGALRYVNIGCGDKRPTRRYTAEDLEAFLEGRTETCQSTAAPARKSSRTTSCGKVVDFLDRQARPKRGTRVES</sequence>
<keyword evidence="2" id="KW-0238">DNA-binding</keyword>
<dbReference type="Pfam" id="PF12728">
    <property type="entry name" value="HTH_17"/>
    <property type="match status" value="1"/>
</dbReference>
<reference evidence="2 3" key="1">
    <citation type="submission" date="2018-09" db="EMBL/GenBank/DDBJ databases">
        <title>Marinorhizobium profundi gen. nov., sp. nov., isolated from a deep-sea sediment sample from the New Britain Trench and proposal of Marinorhizobiaceae fam. nov. in the order Rhizobiales of the class Alphaproteobacteria.</title>
        <authorList>
            <person name="Cao J."/>
        </authorList>
    </citation>
    <scope>NUCLEOTIDE SEQUENCE [LARGE SCALE GENOMIC DNA]</scope>
    <source>
        <strain evidence="2 3">WS11</strain>
    </source>
</reference>
<keyword evidence="3" id="KW-1185">Reference proteome</keyword>
<protein>
    <submittedName>
        <fullName evidence="2">DNA-binding protein</fullName>
    </submittedName>
</protein>
<accession>A0A3S9B7E3</accession>
<dbReference type="GO" id="GO:0003677">
    <property type="term" value="F:DNA binding"/>
    <property type="evidence" value="ECO:0007669"/>
    <property type="project" value="UniProtKB-KW"/>
</dbReference>
<evidence type="ECO:0000313" key="3">
    <source>
        <dbReference type="Proteomes" id="UP000268192"/>
    </source>
</evidence>
<dbReference type="EMBL" id="CP032509">
    <property type="protein sequence ID" value="AZN72771.1"/>
    <property type="molecule type" value="Genomic_DNA"/>
</dbReference>
<dbReference type="AlphaFoldDB" id="A0A3S9B7E3"/>
<evidence type="ECO:0000313" key="2">
    <source>
        <dbReference type="EMBL" id="AZN72771.1"/>
    </source>
</evidence>
<feature type="domain" description="Helix-turn-helix" evidence="1">
    <location>
        <begin position="4"/>
        <end position="58"/>
    </location>
</feature>
<proteinExistence type="predicted"/>
<organism evidence="2 3">
    <name type="scientific">Georhizobium profundi</name>
    <dbReference type="NCBI Taxonomy" id="2341112"/>
    <lineage>
        <taxon>Bacteria</taxon>
        <taxon>Pseudomonadati</taxon>
        <taxon>Pseudomonadota</taxon>
        <taxon>Alphaproteobacteria</taxon>
        <taxon>Hyphomicrobiales</taxon>
        <taxon>Rhizobiaceae</taxon>
        <taxon>Georhizobium</taxon>
    </lineage>
</organism>
<evidence type="ECO:0000259" key="1">
    <source>
        <dbReference type="Pfam" id="PF12728"/>
    </source>
</evidence>
<dbReference type="OrthoDB" id="8021366at2"/>
<dbReference type="RefSeq" id="WP_126011099.1">
    <property type="nucleotide sequence ID" value="NZ_CP032509.1"/>
</dbReference>
<dbReference type="KEGG" id="abaw:D5400_17135"/>
<dbReference type="Proteomes" id="UP000268192">
    <property type="component" value="Chromosome"/>
</dbReference>